<feature type="binding site" evidence="5">
    <location>
        <begin position="197"/>
        <end position="201"/>
    </location>
    <ligand>
        <name>ATP</name>
        <dbReference type="ChEBI" id="CHEBI:30616"/>
    </ligand>
</feature>
<dbReference type="HAMAP" id="MF_00020">
    <property type="entry name" value="Acetate_kinase"/>
    <property type="match status" value="1"/>
</dbReference>
<keyword evidence="5" id="KW-0460">Magnesium</keyword>
<keyword evidence="4 5" id="KW-0067">ATP-binding</keyword>
<dbReference type="EMBL" id="JALJOU010000001">
    <property type="protein sequence ID" value="KAK9846524.1"/>
    <property type="molecule type" value="Genomic_DNA"/>
</dbReference>
<comment type="pathway">
    <text evidence="5">Metabolic intermediate biosynthesis; acetyl-CoA biosynthesis; acetyl-CoA from acetate: step 1/2.</text>
</comment>
<dbReference type="NCBIfam" id="TIGR00016">
    <property type="entry name" value="ackA"/>
    <property type="match status" value="1"/>
</dbReference>
<dbReference type="GO" id="GO:0006083">
    <property type="term" value="P:acetate metabolic process"/>
    <property type="evidence" value="ECO:0007669"/>
    <property type="project" value="TreeGrafter"/>
</dbReference>
<dbReference type="Proteomes" id="UP001445335">
    <property type="component" value="Unassembled WGS sequence"/>
</dbReference>
<evidence type="ECO:0000313" key="6">
    <source>
        <dbReference type="EMBL" id="KAK9846524.1"/>
    </source>
</evidence>
<dbReference type="GO" id="GO:0000287">
    <property type="term" value="F:magnesium ion binding"/>
    <property type="evidence" value="ECO:0007669"/>
    <property type="project" value="UniProtKB-UniRule"/>
</dbReference>
<dbReference type="PANTHER" id="PTHR21060">
    <property type="entry name" value="ACETATE KINASE"/>
    <property type="match status" value="1"/>
</dbReference>
<dbReference type="InterPro" id="IPR000890">
    <property type="entry name" value="Aliphatic_acid_kin_short-chain"/>
</dbReference>
<protein>
    <recommendedName>
        <fullName evidence="5">Probable acetate kinase</fullName>
        <ecNumber evidence="5">2.7.2.1</ecNumber>
    </recommendedName>
    <alternativeName>
        <fullName evidence="5">Acetokinase</fullName>
    </alternativeName>
</protein>
<feature type="binding site" evidence="5">
    <location>
        <position position="373"/>
    </location>
    <ligand>
        <name>Mg(2+)</name>
        <dbReference type="ChEBI" id="CHEBI:18420"/>
    </ligand>
</feature>
<feature type="binding site" evidence="5">
    <location>
        <begin position="319"/>
        <end position="323"/>
    </location>
    <ligand>
        <name>ATP</name>
        <dbReference type="ChEBI" id="CHEBI:30616"/>
    </ligand>
</feature>
<dbReference type="Gene3D" id="3.30.420.40">
    <property type="match status" value="2"/>
</dbReference>
<reference evidence="6 7" key="1">
    <citation type="journal article" date="2024" name="Nat. Commun.">
        <title>Phylogenomics reveals the evolutionary origins of lichenization in chlorophyte algae.</title>
        <authorList>
            <person name="Puginier C."/>
            <person name="Libourel C."/>
            <person name="Otte J."/>
            <person name="Skaloud P."/>
            <person name="Haon M."/>
            <person name="Grisel S."/>
            <person name="Petersen M."/>
            <person name="Berrin J.G."/>
            <person name="Delaux P.M."/>
            <person name="Dal Grande F."/>
            <person name="Keller J."/>
        </authorList>
    </citation>
    <scope>NUCLEOTIDE SEQUENCE [LARGE SCALE GENOMIC DNA]</scope>
    <source>
        <strain evidence="6 7">SAG 245.80</strain>
    </source>
</reference>
<feature type="active site" description="Proton donor/acceptor" evidence="5">
    <location>
        <position position="137"/>
    </location>
</feature>
<dbReference type="InterPro" id="IPR004372">
    <property type="entry name" value="Ac/propionate_kinase"/>
</dbReference>
<dbReference type="PRINTS" id="PR00471">
    <property type="entry name" value="ACETATEKNASE"/>
</dbReference>
<dbReference type="EC" id="2.7.2.1" evidence="5"/>
<dbReference type="CDD" id="cd24010">
    <property type="entry name" value="ASKHA_NBD_AcK_PK"/>
    <property type="match status" value="1"/>
</dbReference>
<keyword evidence="3 5" id="KW-0418">Kinase</keyword>
<dbReference type="SUPFAM" id="SSF53067">
    <property type="entry name" value="Actin-like ATPase domain"/>
    <property type="match status" value="2"/>
</dbReference>
<evidence type="ECO:0000256" key="5">
    <source>
        <dbReference type="HAMAP-Rule" id="MF_03131"/>
    </source>
</evidence>
<organism evidence="6 7">
    <name type="scientific">Elliptochloris bilobata</name>
    <dbReference type="NCBI Taxonomy" id="381761"/>
    <lineage>
        <taxon>Eukaryota</taxon>
        <taxon>Viridiplantae</taxon>
        <taxon>Chlorophyta</taxon>
        <taxon>core chlorophytes</taxon>
        <taxon>Trebouxiophyceae</taxon>
        <taxon>Trebouxiophyceae incertae sedis</taxon>
        <taxon>Elliptochloris clade</taxon>
        <taxon>Elliptochloris</taxon>
    </lineage>
</organism>
<evidence type="ECO:0000256" key="2">
    <source>
        <dbReference type="ARBA" id="ARBA00022741"/>
    </source>
</evidence>
<gene>
    <name evidence="6" type="ORF">WJX81_005941</name>
</gene>
<sequence>MVVASGLVERIGDTANSRLIAKCWSLDPTAPSPDDPLKAHNVLDEKEPLSDHVAALDHVLDYLRRARSPKISEEVAALGHRVVHGKSISEPVLIDDAALAAIEDAAELAPLHNYANLSGIKAAAKIFPGKPQVAVFDTAFHQTMPAEAYMYALPYDIYTRFHVRKYGFHGTSYSFLVQQAERLLGRDAGDLNLIVAHLGAGASVAAIRAGRSVDTSMGLTPLEGLVMGTRSGDLDPAVVPFLMDRLHLDAAGVEAVLNRKSGLLGLAGVADLRAVTAAADSGDDRAQLALKVYVHRLRRYLGAYLLHLGHVDAIIFSAGVGEHSPEIRRRALAGLQRFGIELDEAKNLEAVGKEAAIHAERSAVQVLVVPTDEELSIALQTLDVVRRRYHPGGAAAA</sequence>
<keyword evidence="5" id="KW-0479">Metal-binding</keyword>
<dbReference type="AlphaFoldDB" id="A0AAW1SKW5"/>
<evidence type="ECO:0000256" key="4">
    <source>
        <dbReference type="ARBA" id="ARBA00022840"/>
    </source>
</evidence>
<comment type="similarity">
    <text evidence="5">Belongs to the acetokinase family.</text>
</comment>
<dbReference type="PIRSF" id="PIRSF000722">
    <property type="entry name" value="Acetate_prop_kin"/>
    <property type="match status" value="1"/>
</dbReference>
<evidence type="ECO:0000313" key="7">
    <source>
        <dbReference type="Proteomes" id="UP001445335"/>
    </source>
</evidence>
<feature type="site" description="Transition state stabilizer" evidence="5">
    <location>
        <position position="230"/>
    </location>
</feature>
<dbReference type="InterPro" id="IPR043129">
    <property type="entry name" value="ATPase_NBD"/>
</dbReference>
<dbReference type="GO" id="GO:0005524">
    <property type="term" value="F:ATP binding"/>
    <property type="evidence" value="ECO:0007669"/>
    <property type="project" value="UniProtKB-KW"/>
</dbReference>
<comment type="catalytic activity">
    <reaction evidence="5">
        <text>acetate + ATP = acetyl phosphate + ADP</text>
        <dbReference type="Rhea" id="RHEA:11352"/>
        <dbReference type="ChEBI" id="CHEBI:22191"/>
        <dbReference type="ChEBI" id="CHEBI:30089"/>
        <dbReference type="ChEBI" id="CHEBI:30616"/>
        <dbReference type="ChEBI" id="CHEBI:456216"/>
        <dbReference type="EC" id="2.7.2.1"/>
    </reaction>
</comment>
<accession>A0AAW1SKW5</accession>
<comment type="cofactor">
    <cofactor evidence="5">
        <name>Mg(2+)</name>
        <dbReference type="ChEBI" id="CHEBI:18420"/>
    </cofactor>
</comment>
<dbReference type="Pfam" id="PF00871">
    <property type="entry name" value="Acetate_kinase"/>
    <property type="match status" value="1"/>
</dbReference>
<dbReference type="GO" id="GO:0006085">
    <property type="term" value="P:acetyl-CoA biosynthetic process"/>
    <property type="evidence" value="ECO:0007669"/>
    <property type="project" value="UniProtKB-UniRule"/>
</dbReference>
<evidence type="ECO:0000256" key="1">
    <source>
        <dbReference type="ARBA" id="ARBA00022679"/>
    </source>
</evidence>
<proteinExistence type="inferred from homology"/>
<dbReference type="PROSITE" id="PS01076">
    <property type="entry name" value="ACETATE_KINASE_2"/>
    <property type="match status" value="1"/>
</dbReference>
<keyword evidence="2 5" id="KW-0547">Nucleotide-binding</keyword>
<dbReference type="PANTHER" id="PTHR21060:SF15">
    <property type="entry name" value="ACETATE KINASE-RELATED"/>
    <property type="match status" value="1"/>
</dbReference>
<evidence type="ECO:0000256" key="3">
    <source>
        <dbReference type="ARBA" id="ARBA00022777"/>
    </source>
</evidence>
<comment type="caution">
    <text evidence="5">Lacks conserved residue(s) required for the propagation of feature annotation.</text>
</comment>
<keyword evidence="1 5" id="KW-0808">Transferase</keyword>
<dbReference type="InterPro" id="IPR023865">
    <property type="entry name" value="Aliphatic_acid_kinase_CS"/>
</dbReference>
<feature type="site" description="Transition state stabilizer" evidence="5">
    <location>
        <position position="169"/>
    </location>
</feature>
<feature type="binding site" evidence="5">
    <location>
        <position position="81"/>
    </location>
    <ligand>
        <name>substrate</name>
    </ligand>
</feature>
<keyword evidence="7" id="KW-1185">Reference proteome</keyword>
<comment type="caution">
    <text evidence="6">The sequence shown here is derived from an EMBL/GenBank/DDBJ whole genome shotgun (WGS) entry which is preliminary data.</text>
</comment>
<name>A0AAW1SKW5_9CHLO</name>
<dbReference type="GO" id="GO:0008776">
    <property type="term" value="F:acetate kinase activity"/>
    <property type="evidence" value="ECO:0007669"/>
    <property type="project" value="UniProtKB-UniRule"/>
</dbReference>
<feature type="binding site" evidence="5">
    <location>
        <begin position="271"/>
        <end position="273"/>
    </location>
    <ligand>
        <name>ATP</name>
        <dbReference type="ChEBI" id="CHEBI:30616"/>
    </ligand>
</feature>